<feature type="compositionally biased region" description="Low complexity" evidence="1">
    <location>
        <begin position="139"/>
        <end position="162"/>
    </location>
</feature>
<dbReference type="EMBL" id="DS027056">
    <property type="protein sequence ID" value="EAW09191.1"/>
    <property type="molecule type" value="Genomic_DNA"/>
</dbReference>
<feature type="compositionally biased region" description="Low complexity" evidence="1">
    <location>
        <begin position="37"/>
        <end position="64"/>
    </location>
</feature>
<name>A1CJ67_ASPCL</name>
<evidence type="ECO:0000313" key="3">
    <source>
        <dbReference type="Proteomes" id="UP000006701"/>
    </source>
</evidence>
<dbReference type="RefSeq" id="XP_001270617.1">
    <property type="nucleotide sequence ID" value="XM_001270616.1"/>
</dbReference>
<organism evidence="2 3">
    <name type="scientific">Aspergillus clavatus (strain ATCC 1007 / CBS 513.65 / DSM 816 / NCTC 3887 / NRRL 1 / QM 1276 / 107)</name>
    <dbReference type="NCBI Taxonomy" id="344612"/>
    <lineage>
        <taxon>Eukaryota</taxon>
        <taxon>Fungi</taxon>
        <taxon>Dikarya</taxon>
        <taxon>Ascomycota</taxon>
        <taxon>Pezizomycotina</taxon>
        <taxon>Eurotiomycetes</taxon>
        <taxon>Eurotiomycetidae</taxon>
        <taxon>Eurotiales</taxon>
        <taxon>Aspergillaceae</taxon>
        <taxon>Aspergillus</taxon>
        <taxon>Aspergillus subgen. Fumigati</taxon>
    </lineage>
</organism>
<evidence type="ECO:0000313" key="2">
    <source>
        <dbReference type="EMBL" id="EAW09191.1"/>
    </source>
</evidence>
<dbReference type="STRING" id="344612.A1CJ67"/>
<feature type="compositionally biased region" description="Basic and acidic residues" evidence="1">
    <location>
        <begin position="163"/>
        <end position="172"/>
    </location>
</feature>
<reference evidence="2 3" key="1">
    <citation type="journal article" date="2008" name="PLoS Genet.">
        <title>Genomic islands in the pathogenic filamentous fungus Aspergillus fumigatus.</title>
        <authorList>
            <person name="Fedorova N.D."/>
            <person name="Khaldi N."/>
            <person name="Joardar V.S."/>
            <person name="Maiti R."/>
            <person name="Amedeo P."/>
            <person name="Anderson M.J."/>
            <person name="Crabtree J."/>
            <person name="Silva J.C."/>
            <person name="Badger J.H."/>
            <person name="Albarraq A."/>
            <person name="Angiuoli S."/>
            <person name="Bussey H."/>
            <person name="Bowyer P."/>
            <person name="Cotty P.J."/>
            <person name="Dyer P.S."/>
            <person name="Egan A."/>
            <person name="Galens K."/>
            <person name="Fraser-Liggett C.M."/>
            <person name="Haas B.J."/>
            <person name="Inman J.M."/>
            <person name="Kent R."/>
            <person name="Lemieux S."/>
            <person name="Malavazi I."/>
            <person name="Orvis J."/>
            <person name="Roemer T."/>
            <person name="Ronning C.M."/>
            <person name="Sundaram J.P."/>
            <person name="Sutton G."/>
            <person name="Turner G."/>
            <person name="Venter J.C."/>
            <person name="White O.R."/>
            <person name="Whitty B.R."/>
            <person name="Youngman P."/>
            <person name="Wolfe K.H."/>
            <person name="Goldman G.H."/>
            <person name="Wortman J.R."/>
            <person name="Jiang B."/>
            <person name="Denning D.W."/>
            <person name="Nierman W.C."/>
        </authorList>
    </citation>
    <scope>NUCLEOTIDE SEQUENCE [LARGE SCALE GENOMIC DNA]</scope>
    <source>
        <strain evidence="3">ATCC 1007 / CBS 513.65 / DSM 816 / NCTC 3887 / NRRL 1</strain>
    </source>
</reference>
<feature type="compositionally biased region" description="Basic and acidic residues" evidence="1">
    <location>
        <begin position="455"/>
        <end position="467"/>
    </location>
</feature>
<protein>
    <submittedName>
        <fullName evidence="2">Uncharacterized protein</fullName>
    </submittedName>
</protein>
<gene>
    <name evidence="2" type="ORF">ACLA_033940</name>
</gene>
<feature type="compositionally biased region" description="Low complexity" evidence="1">
    <location>
        <begin position="268"/>
        <end position="279"/>
    </location>
</feature>
<dbReference type="HOGENOM" id="CLU_564955_0_0_1"/>
<dbReference type="OMA" id="AFTRMLM"/>
<feature type="compositionally biased region" description="Polar residues" evidence="1">
    <location>
        <begin position="196"/>
        <end position="222"/>
    </location>
</feature>
<feature type="compositionally biased region" description="Basic residues" evidence="1">
    <location>
        <begin position="336"/>
        <end position="358"/>
    </location>
</feature>
<accession>A1CJ67</accession>
<keyword evidence="3" id="KW-1185">Reference proteome</keyword>
<dbReference type="eggNOG" id="ENOG502SH0Q">
    <property type="taxonomic scope" value="Eukaryota"/>
</dbReference>
<dbReference type="KEGG" id="act:ACLA_033940"/>
<dbReference type="AlphaFoldDB" id="A1CJ67"/>
<evidence type="ECO:0000256" key="1">
    <source>
        <dbReference type="SAM" id="MobiDB-lite"/>
    </source>
</evidence>
<sequence length="501" mass="53984">MSGFNPFRPKRLESENDPPLPKFGLDATRPSRAYHNSSPSSVSTHSYFPAPSSTTASVTNSSSTPYGYTGTPPESYTSDVDDSQSSDDQSLSDPFQKNFDVTDRDVEDGAAVRDGIWNSSRLPRSAPADDRRSSMYANAAPHSAPALPGSSSSVSSAPVALPTKHDAKRETSRYSLELGNQTEPGSLAVDRLGVPATSSPRGMNSANSGATLTSQYHTSAGVTSRPMVGTPSSSEAEVDSRALAARSGNRERKPPPPPKSHHGKLINPSPQASPSQSQPRLRLTNRFSYHGTSSETSLSLTPDSPSSRPSQQGVDYFTNLDDTQSTQSTESLRRSQSQHKRPPTPPLSRRHSQMRRSKSTMSRTNLVRLSMPVEASETNFSSPPSPGPWPTASPRLQESRLGPPRPDEAGHGSGPSELPSSRRASQVNPVPPLPPPRRTRVSSSHSNTGGPTFSPEKEKRAPQEDFVPHPSNANDILADLSRLQKEVDDLRGHYEGRKVSQ</sequence>
<feature type="region of interest" description="Disordered" evidence="1">
    <location>
        <begin position="1"/>
        <end position="475"/>
    </location>
</feature>
<dbReference type="OrthoDB" id="428854at2759"/>
<dbReference type="Proteomes" id="UP000006701">
    <property type="component" value="Unassembled WGS sequence"/>
</dbReference>
<feature type="compositionally biased region" description="Polar residues" evidence="1">
    <location>
        <begin position="320"/>
        <end position="330"/>
    </location>
</feature>
<dbReference type="VEuPathDB" id="FungiDB:ACLA_033940"/>
<proteinExistence type="predicted"/>
<dbReference type="GeneID" id="4702964"/>
<feature type="compositionally biased region" description="Low complexity" evidence="1">
    <location>
        <begin position="292"/>
        <end position="310"/>
    </location>
</feature>